<reference evidence="2 3" key="1">
    <citation type="journal article" date="2016" name="Nat. Commun.">
        <title>Thousands of microbial genomes shed light on interconnected biogeochemical processes in an aquifer system.</title>
        <authorList>
            <person name="Anantharaman K."/>
            <person name="Brown C.T."/>
            <person name="Hug L.A."/>
            <person name="Sharon I."/>
            <person name="Castelle C.J."/>
            <person name="Probst A.J."/>
            <person name="Thomas B.C."/>
            <person name="Singh A."/>
            <person name="Wilkins M.J."/>
            <person name="Karaoz U."/>
            <person name="Brodie E.L."/>
            <person name="Williams K.H."/>
            <person name="Hubbard S.S."/>
            <person name="Banfield J.F."/>
        </authorList>
    </citation>
    <scope>NUCLEOTIDE SEQUENCE [LARGE SCALE GENOMIC DNA]</scope>
</reference>
<accession>A0A1F6G470</accession>
<organism evidence="2 3">
    <name type="scientific">Candidatus Kaiserbacteria bacterium RIFOXYD1_FULL_47_14</name>
    <dbReference type="NCBI Taxonomy" id="1798533"/>
    <lineage>
        <taxon>Bacteria</taxon>
        <taxon>Candidatus Kaiseribacteriota</taxon>
    </lineage>
</organism>
<evidence type="ECO:0000313" key="2">
    <source>
        <dbReference type="EMBL" id="OGG92866.1"/>
    </source>
</evidence>
<keyword evidence="1" id="KW-1133">Transmembrane helix</keyword>
<keyword evidence="1" id="KW-0472">Membrane</keyword>
<sequence length="106" mass="11817">MTTIQNEKIKKEKEMTPDKAAEVFVRGLEIFVKVLVISIFLGLCFLNVFIAGGIFMKAHLQGENCTVLMYGMVWSWSEALSLHLSTAAAFLVGLILFLFGTKKKSN</sequence>
<comment type="caution">
    <text evidence="2">The sequence shown here is derived from an EMBL/GenBank/DDBJ whole genome shotgun (WGS) entry which is preliminary data.</text>
</comment>
<dbReference type="Proteomes" id="UP000176867">
    <property type="component" value="Unassembled WGS sequence"/>
</dbReference>
<keyword evidence="1" id="KW-0812">Transmembrane</keyword>
<feature type="transmembrane region" description="Helical" evidence="1">
    <location>
        <begin position="34"/>
        <end position="60"/>
    </location>
</feature>
<protein>
    <submittedName>
        <fullName evidence="2">Uncharacterized protein</fullName>
    </submittedName>
</protein>
<dbReference type="AlphaFoldDB" id="A0A1F6G470"/>
<evidence type="ECO:0000313" key="3">
    <source>
        <dbReference type="Proteomes" id="UP000176867"/>
    </source>
</evidence>
<feature type="transmembrane region" description="Helical" evidence="1">
    <location>
        <begin position="80"/>
        <end position="100"/>
    </location>
</feature>
<name>A0A1F6G470_9BACT</name>
<evidence type="ECO:0000256" key="1">
    <source>
        <dbReference type="SAM" id="Phobius"/>
    </source>
</evidence>
<proteinExistence type="predicted"/>
<dbReference type="EMBL" id="MFMU01000017">
    <property type="protein sequence ID" value="OGG92866.1"/>
    <property type="molecule type" value="Genomic_DNA"/>
</dbReference>
<gene>
    <name evidence="2" type="ORF">A2609_03375</name>
</gene>